<keyword evidence="3" id="KW-1185">Reference proteome</keyword>
<dbReference type="Proteomes" id="UP000664332">
    <property type="component" value="Unassembled WGS sequence"/>
</dbReference>
<evidence type="ECO:0000313" key="3">
    <source>
        <dbReference type="Proteomes" id="UP000664332"/>
    </source>
</evidence>
<dbReference type="RefSeq" id="WP_207279422.1">
    <property type="nucleotide sequence ID" value="NZ_JAFLEQ010000016.1"/>
</dbReference>
<accession>A0A939E3A3</accession>
<comment type="caution">
    <text evidence="2">The sequence shown here is derived from an EMBL/GenBank/DDBJ whole genome shotgun (WGS) entry which is preliminary data.</text>
</comment>
<evidence type="ECO:0000313" key="2">
    <source>
        <dbReference type="EMBL" id="MBN9644973.1"/>
    </source>
</evidence>
<dbReference type="AlphaFoldDB" id="A0A939E3A3"/>
<feature type="compositionally biased region" description="Polar residues" evidence="1">
    <location>
        <begin position="1"/>
        <end position="16"/>
    </location>
</feature>
<organism evidence="2 3">
    <name type="scientific">Corynebacterium mendelii</name>
    <dbReference type="NCBI Taxonomy" id="2765362"/>
    <lineage>
        <taxon>Bacteria</taxon>
        <taxon>Bacillati</taxon>
        <taxon>Actinomycetota</taxon>
        <taxon>Actinomycetes</taxon>
        <taxon>Mycobacteriales</taxon>
        <taxon>Corynebacteriaceae</taxon>
        <taxon>Corynebacterium</taxon>
    </lineage>
</organism>
<feature type="region of interest" description="Disordered" evidence="1">
    <location>
        <begin position="1"/>
        <end position="39"/>
    </location>
</feature>
<name>A0A939E3A3_9CORY</name>
<sequence>MTENKQQETTTVTADMSVSGPDDDRPVPGEGFAGEASPEAPRAFCSGVMPGSDMVAAATVIEGETGDFPACALLPERGAIADGVARSLAVCEGMGFDIGPRAWQLSPRPGIAARRAADLFARDLDACEATWGSRLPQVKTQLAGPVSLAAAVETPSGHRVMTDRSATADLVGGLVHGLAEHVGALARRFDCPVTVQLNEPLLARVIAGKLSGTSDFDVIDPRPEAEVGDQLGRFVEEIVSLPHVGGVIINQAAYPPVWSVAGKTRPAVTMIDISHIRGTSQLDGMGQALSGGHRLAVGTGHPDGPSARDRAIRLARLVDELAVDPLVLARQIDVFDTDPTLGRPLTEVARSLSIVAALAGILAKDAGDL</sequence>
<protein>
    <submittedName>
        <fullName evidence="2">Methionine synthase</fullName>
    </submittedName>
</protein>
<gene>
    <name evidence="2" type="ORF">JZY06_10175</name>
</gene>
<evidence type="ECO:0000256" key="1">
    <source>
        <dbReference type="SAM" id="MobiDB-lite"/>
    </source>
</evidence>
<proteinExistence type="predicted"/>
<dbReference type="EMBL" id="JAFLEQ010000016">
    <property type="protein sequence ID" value="MBN9644973.1"/>
    <property type="molecule type" value="Genomic_DNA"/>
</dbReference>
<reference evidence="2" key="1">
    <citation type="submission" date="2021-03" db="EMBL/GenBank/DDBJ databases">
        <authorList>
            <person name="Sun Q."/>
        </authorList>
    </citation>
    <scope>NUCLEOTIDE SEQUENCE</scope>
    <source>
        <strain evidence="2">CCM 8862</strain>
    </source>
</reference>